<keyword evidence="6" id="KW-1185">Reference proteome</keyword>
<name>A0A248TPC0_9BACI</name>
<dbReference type="GO" id="GO:0008253">
    <property type="term" value="F:5'-nucleotidase activity"/>
    <property type="evidence" value="ECO:0007669"/>
    <property type="project" value="InterPro"/>
</dbReference>
<dbReference type="PIRSF" id="PIRSF021362">
    <property type="entry name" value="UCP021362_HAD"/>
    <property type="match status" value="1"/>
</dbReference>
<dbReference type="SUPFAM" id="SSF56784">
    <property type="entry name" value="HAD-like"/>
    <property type="match status" value="1"/>
</dbReference>
<dbReference type="Pfam" id="PF06941">
    <property type="entry name" value="NT5C"/>
    <property type="match status" value="1"/>
</dbReference>
<organism evidence="5 6">
    <name type="scientific">Cytobacillus kochii</name>
    <dbReference type="NCBI Taxonomy" id="859143"/>
    <lineage>
        <taxon>Bacteria</taxon>
        <taxon>Bacillati</taxon>
        <taxon>Bacillota</taxon>
        <taxon>Bacilli</taxon>
        <taxon>Bacillales</taxon>
        <taxon>Bacillaceae</taxon>
        <taxon>Cytobacillus</taxon>
    </lineage>
</organism>
<evidence type="ECO:0000256" key="4">
    <source>
        <dbReference type="PIRSR" id="PIRSR610708-1"/>
    </source>
</evidence>
<evidence type="ECO:0000256" key="1">
    <source>
        <dbReference type="ARBA" id="ARBA00009589"/>
    </source>
</evidence>
<dbReference type="AlphaFoldDB" id="A0A248TPC0"/>
<dbReference type="GO" id="GO:0009264">
    <property type="term" value="P:deoxyribonucleotide catabolic process"/>
    <property type="evidence" value="ECO:0007669"/>
    <property type="project" value="InterPro"/>
</dbReference>
<proteinExistence type="inferred from homology"/>
<dbReference type="OrthoDB" id="573782at2"/>
<dbReference type="InterPro" id="IPR036412">
    <property type="entry name" value="HAD-like_sf"/>
</dbReference>
<feature type="active site" description="Nucleophile" evidence="4">
    <location>
        <position position="6"/>
    </location>
</feature>
<dbReference type="KEGG" id="bko:CKF48_08215"/>
<evidence type="ECO:0000256" key="3">
    <source>
        <dbReference type="PIRNR" id="PIRNR021362"/>
    </source>
</evidence>
<dbReference type="EMBL" id="CP022983">
    <property type="protein sequence ID" value="ASV69985.1"/>
    <property type="molecule type" value="Genomic_DNA"/>
</dbReference>
<dbReference type="RefSeq" id="WP_095373549.1">
    <property type="nucleotide sequence ID" value="NZ_CP022983.1"/>
</dbReference>
<dbReference type="Proteomes" id="UP000215137">
    <property type="component" value="Chromosome"/>
</dbReference>
<dbReference type="InterPro" id="IPR010708">
    <property type="entry name" value="5'(3')-deoxyribonucleotidase"/>
</dbReference>
<dbReference type="InterPro" id="IPR009206">
    <property type="entry name" value="Nucleotidase_putative"/>
</dbReference>
<gene>
    <name evidence="5" type="ORF">CKF48_08215</name>
</gene>
<accession>A0A248TPC0</accession>
<dbReference type="EC" id="3.1.3.-" evidence="3"/>
<protein>
    <recommendedName>
        <fullName evidence="3">Nucleotidase</fullName>
        <ecNumber evidence="3">3.1.3.-</ecNumber>
    </recommendedName>
</protein>
<evidence type="ECO:0000256" key="2">
    <source>
        <dbReference type="ARBA" id="ARBA00022801"/>
    </source>
</evidence>
<keyword evidence="2 3" id="KW-0378">Hydrolase</keyword>
<reference evidence="5 6" key="1">
    <citation type="submission" date="2017-08" db="EMBL/GenBank/DDBJ databases">
        <title>Complete Genome Sequence of Bacillus kochii Oregon-R-modENCODE STRAIN BDGP4, isolated from Drosophila melanogaster gut.</title>
        <authorList>
            <person name="Wan K.H."/>
            <person name="Yu C."/>
            <person name="Park S."/>
            <person name="Hammonds A.S."/>
            <person name="Booth B.W."/>
            <person name="Celniker S.E."/>
        </authorList>
    </citation>
    <scope>NUCLEOTIDE SEQUENCE [LARGE SCALE GENOMIC DNA]</scope>
    <source>
        <strain evidence="5 6">BDGP4</strain>
    </source>
</reference>
<sequence length="188" mass="22344">MRFGFDIDDTLIDLRGHALSIYNRKLKKEIEASALQQLNTLEIHSLYDLTDDEGFKMWNQHQEEIFFTNCKAFPGALELLQKLAAMGHEIFYITARDADYCQQTKAWMKQFGFPIEEGHFFCGMKDHEKVNIIKDLQLDYYVDDKPQILHTLKETKVTCFLKDQSYNQEACDWERIKDWQVYLRNIDQ</sequence>
<dbReference type="Gene3D" id="3.40.50.1000">
    <property type="entry name" value="HAD superfamily/HAD-like"/>
    <property type="match status" value="1"/>
</dbReference>
<comment type="similarity">
    <text evidence="1 3">Belongs to the 5'(3')-deoxyribonucleotidase family.</text>
</comment>
<evidence type="ECO:0000313" key="6">
    <source>
        <dbReference type="Proteomes" id="UP000215137"/>
    </source>
</evidence>
<dbReference type="InterPro" id="IPR052419">
    <property type="entry name" value="5_3-deoxyribonucleotidase-like"/>
</dbReference>
<dbReference type="PANTHER" id="PTHR35134:SF2">
    <property type="entry name" value="NUCLEOTIDASE YQFW-RELATED"/>
    <property type="match status" value="1"/>
</dbReference>
<dbReference type="PANTHER" id="PTHR35134">
    <property type="entry name" value="NUCLEOTIDASE YQFW-RELATED"/>
    <property type="match status" value="1"/>
</dbReference>
<evidence type="ECO:0000313" key="5">
    <source>
        <dbReference type="EMBL" id="ASV69985.1"/>
    </source>
</evidence>
<dbReference type="InterPro" id="IPR023214">
    <property type="entry name" value="HAD_sf"/>
</dbReference>
<feature type="active site" description="Proton donor" evidence="4">
    <location>
        <position position="8"/>
    </location>
</feature>